<organism evidence="2 3">
    <name type="scientific">Arthrobacter phage Abba</name>
    <dbReference type="NCBI Taxonomy" id="2713256"/>
    <lineage>
        <taxon>Viruses</taxon>
        <taxon>Duplodnaviria</taxon>
        <taxon>Heunggongvirae</taxon>
        <taxon>Uroviricota</taxon>
        <taxon>Caudoviricetes</taxon>
        <taxon>Berryhillviridae</taxon>
        <taxon>Ayohtrevirus</taxon>
        <taxon>Ayohtrevirus abba</taxon>
    </lineage>
</organism>
<evidence type="ECO:0000313" key="2">
    <source>
        <dbReference type="EMBL" id="QIN94363.1"/>
    </source>
</evidence>
<dbReference type="Proteomes" id="UP000500909">
    <property type="component" value="Segment"/>
</dbReference>
<reference evidence="2 3" key="1">
    <citation type="submission" date="2020-02" db="EMBL/GenBank/DDBJ databases">
        <authorList>
            <person name="Bojorquez D.A."/>
            <person name="Alcantara J.K.D.L."/>
            <person name="Arambulo J.M.L."/>
            <person name="Budzinski C.A."/>
            <person name="Campbell G.A."/>
            <person name="Dosanjh M.K."/>
            <person name="Gallardo M.A."/>
            <person name="Huang C."/>
            <person name="Nguyen N."/>
            <person name="Yee O.M."/>
            <person name="Ngo R.T."/>
            <person name="Kapinos A."/>
            <person name="Freise A.C."/>
            <person name="Reddi K."/>
            <person name="Moberg-Parker J."/>
            <person name="Garlena R.A."/>
            <person name="Russell D.A."/>
            <person name="Pope W.H."/>
            <person name="Jacobs-Sera D."/>
            <person name="Hatfull G.F."/>
        </authorList>
    </citation>
    <scope>NUCLEOTIDE SEQUENCE [LARGE SCALE GENOMIC DNA]</scope>
</reference>
<evidence type="ECO:0000256" key="1">
    <source>
        <dbReference type="SAM" id="Phobius"/>
    </source>
</evidence>
<evidence type="ECO:0000313" key="3">
    <source>
        <dbReference type="Proteomes" id="UP000500909"/>
    </source>
</evidence>
<dbReference type="RefSeq" id="YP_009887300.1">
    <property type="nucleotide sequence ID" value="NC_049498.1"/>
</dbReference>
<keyword evidence="1" id="KW-0472">Membrane</keyword>
<keyword evidence="1" id="KW-1133">Transmembrane helix</keyword>
<dbReference type="KEGG" id="vg:55816755"/>
<gene>
    <name evidence="2" type="primary">34</name>
    <name evidence="2" type="ORF">SEA_ABBA_34</name>
</gene>
<protein>
    <submittedName>
        <fullName evidence="2">Uncharacterized protein</fullName>
    </submittedName>
</protein>
<keyword evidence="1" id="KW-0812">Transmembrane</keyword>
<dbReference type="GeneID" id="55816755"/>
<dbReference type="EMBL" id="MT024868">
    <property type="protein sequence ID" value="QIN94363.1"/>
    <property type="molecule type" value="Genomic_DNA"/>
</dbReference>
<accession>A0A6G8R2G6</accession>
<name>A0A6G8R2G6_9CAUD</name>
<sequence>MANAPLTLTRRGRLVLGTLNAAGIALGVISLFALATMFGGR</sequence>
<feature type="transmembrane region" description="Helical" evidence="1">
    <location>
        <begin position="14"/>
        <end position="38"/>
    </location>
</feature>
<keyword evidence="3" id="KW-1185">Reference proteome</keyword>
<proteinExistence type="predicted"/>